<sequence length="363" mass="41046">MNTGLGLRFFILYSSFVFNCVNLVESMITCSDFTQSLIGYMMYKLRSRDLITAPVSLFIATNSHPDPYQVDINNLVAILSTIDFNPREKTFIITHGYRSGSDRKWVSDLKNGILKVRRGNVILVDWSLSSNKKNYVDSVHGIQDASQQVYKFLQKMIDKVKSLGHSSGDIKWNHLHFLGHSLGAHLSGQVAHLLKSNQFWRVERITGFDPANPCFKDIDLNLKLDAGDAELVDIIHTQSGLGTEYNFGLRQKLGHIDFWVNGGLEQPNCSGKGLLGELDMRICNHRMSYQYFIDSLDNTYYGGCQYSSYKWDGTYRDAKYIINSAREGTFCSECPTLGLDLTRPNQNGDYMVITGSQAPYCSK</sequence>
<organism evidence="1 2">
    <name type="scientific">Eretmocerus hayati</name>
    <dbReference type="NCBI Taxonomy" id="131215"/>
    <lineage>
        <taxon>Eukaryota</taxon>
        <taxon>Metazoa</taxon>
        <taxon>Ecdysozoa</taxon>
        <taxon>Arthropoda</taxon>
        <taxon>Hexapoda</taxon>
        <taxon>Insecta</taxon>
        <taxon>Pterygota</taxon>
        <taxon>Neoptera</taxon>
        <taxon>Endopterygota</taxon>
        <taxon>Hymenoptera</taxon>
        <taxon>Apocrita</taxon>
        <taxon>Proctotrupomorpha</taxon>
        <taxon>Chalcidoidea</taxon>
        <taxon>Aphelinidae</taxon>
        <taxon>Aphelininae</taxon>
        <taxon>Eretmocerus</taxon>
    </lineage>
</organism>
<proteinExistence type="predicted"/>
<gene>
    <name evidence="1" type="ORF">QAD02_023016</name>
</gene>
<comment type="caution">
    <text evidence="1">The sequence shown here is derived from an EMBL/GenBank/DDBJ whole genome shotgun (WGS) entry which is preliminary data.</text>
</comment>
<dbReference type="EMBL" id="CM056741">
    <property type="protein sequence ID" value="KAJ8687222.1"/>
    <property type="molecule type" value="Genomic_DNA"/>
</dbReference>
<keyword evidence="2" id="KW-1185">Reference proteome</keyword>
<evidence type="ECO:0000313" key="1">
    <source>
        <dbReference type="EMBL" id="KAJ8687222.1"/>
    </source>
</evidence>
<evidence type="ECO:0000313" key="2">
    <source>
        <dbReference type="Proteomes" id="UP001239111"/>
    </source>
</evidence>
<name>A0ACC2PY02_9HYME</name>
<reference evidence="1" key="1">
    <citation type="submission" date="2023-04" db="EMBL/GenBank/DDBJ databases">
        <title>A chromosome-level genome assembly of the parasitoid wasp Eretmocerus hayati.</title>
        <authorList>
            <person name="Zhong Y."/>
            <person name="Liu S."/>
            <person name="Liu Y."/>
        </authorList>
    </citation>
    <scope>NUCLEOTIDE SEQUENCE</scope>
    <source>
        <strain evidence="1">ZJU_SS_LIU_2023</strain>
    </source>
</reference>
<protein>
    <submittedName>
        <fullName evidence="1">Uncharacterized protein</fullName>
    </submittedName>
</protein>
<dbReference type="Proteomes" id="UP001239111">
    <property type="component" value="Chromosome 1"/>
</dbReference>
<accession>A0ACC2PY02</accession>